<dbReference type="RefSeq" id="WP_187736278.1">
    <property type="nucleotide sequence ID" value="NZ_CP060790.1"/>
</dbReference>
<name>A0A7H0HFH8_9BURK</name>
<dbReference type="AlphaFoldDB" id="A0A7H0HFH8"/>
<proteinExistence type="predicted"/>
<organism evidence="1 2">
    <name type="scientific">Paenacidovorax monticola</name>
    <dbReference type="NCBI Taxonomy" id="1926868"/>
    <lineage>
        <taxon>Bacteria</taxon>
        <taxon>Pseudomonadati</taxon>
        <taxon>Pseudomonadota</taxon>
        <taxon>Betaproteobacteria</taxon>
        <taxon>Burkholderiales</taxon>
        <taxon>Comamonadaceae</taxon>
        <taxon>Paenacidovorax</taxon>
    </lineage>
</organism>
<reference evidence="1 2" key="1">
    <citation type="submission" date="2020-08" db="EMBL/GenBank/DDBJ databases">
        <title>Genome sequence of Acidovorax monticola KACC 19171T.</title>
        <authorList>
            <person name="Hyun D.-W."/>
            <person name="Bae J.-W."/>
        </authorList>
    </citation>
    <scope>NUCLEOTIDE SEQUENCE [LARGE SCALE GENOMIC DNA]</scope>
    <source>
        <strain evidence="1 2">KACC 19171</strain>
    </source>
</reference>
<evidence type="ECO:0000313" key="1">
    <source>
        <dbReference type="EMBL" id="QNP59294.1"/>
    </source>
</evidence>
<evidence type="ECO:0000313" key="2">
    <source>
        <dbReference type="Proteomes" id="UP000516057"/>
    </source>
</evidence>
<gene>
    <name evidence="1" type="ORF">H9L24_21155</name>
</gene>
<keyword evidence="2" id="KW-1185">Reference proteome</keyword>
<dbReference type="Proteomes" id="UP000516057">
    <property type="component" value="Chromosome"/>
</dbReference>
<dbReference type="EMBL" id="CP060790">
    <property type="protein sequence ID" value="QNP59294.1"/>
    <property type="molecule type" value="Genomic_DNA"/>
</dbReference>
<sequence>MLFASLCTLLWPVDEGAARCYTETDVAHAFAEGRLQIADPLQWPGTGGAWGDGVPVRRISPVGETMDYRVGEGEGARDFLRCAKASWSDGWFVAHRTDANGNLSGFAFHPASGRMLDWPQSRHVHRLGGCFYTGNRRGWQVIDDEGKVLHVLPRTPDGDSPFELVNIFMLGGSVYLSTGGAAGQSFWARCDAATGALQGTLTWPRGYPRGWSQLGNAWFFVDEHHLYRANTEDLVASAALATLPEDTVGGTRWLWSDGTCLYLVSVAGHHLLCFDAEGHPAAPAQPLPEGWRVMGVSTPVEGWSQVWLVPADRHGDWGSAQLLTWPPASAALPTLFEAEPVQASEPEPLPGADGRHGLRIRVAAPSAEQAARHGAHHLMRWAFHVARGIIQRGARSDPQFNGVFELECSTPEHMDPQGLPVHHLRALLGRMRATPMGYTAGDGKGLLHLRVLWRAGADAPAECVYSSLDETERSFS</sequence>
<accession>A0A7H0HFH8</accession>
<protein>
    <submittedName>
        <fullName evidence="1">Uncharacterized protein</fullName>
    </submittedName>
</protein>
<dbReference type="KEGG" id="amon:H9L24_21155"/>